<comment type="caution">
    <text evidence="1">The sequence shown here is derived from an EMBL/GenBank/DDBJ whole genome shotgun (WGS) entry which is preliminary data.</text>
</comment>
<accession>A0A645D8V5</accession>
<gene>
    <name evidence="1" type="ORF">SDC9_132716</name>
</gene>
<organism evidence="1">
    <name type="scientific">bioreactor metagenome</name>
    <dbReference type="NCBI Taxonomy" id="1076179"/>
    <lineage>
        <taxon>unclassified sequences</taxon>
        <taxon>metagenomes</taxon>
        <taxon>ecological metagenomes</taxon>
    </lineage>
</organism>
<proteinExistence type="predicted"/>
<protein>
    <submittedName>
        <fullName evidence="1">Uncharacterized protein</fullName>
    </submittedName>
</protein>
<dbReference type="AlphaFoldDB" id="A0A645D8V5"/>
<reference evidence="1" key="1">
    <citation type="submission" date="2019-08" db="EMBL/GenBank/DDBJ databases">
        <authorList>
            <person name="Kucharzyk K."/>
            <person name="Murdoch R.W."/>
            <person name="Higgins S."/>
            <person name="Loffler F."/>
        </authorList>
    </citation>
    <scope>NUCLEOTIDE SEQUENCE</scope>
</reference>
<name>A0A645D8V5_9ZZZZ</name>
<sequence>MSPTLMTASRCIPNPRSITAVWRSFLETFPVPSAAGFPAKSAATAPRSRPHAGLGVRIESSAAAASHILRFDVMFFKLFSNTGPPIIHSRSIIRVYHNPTSGMFGLFFTFRPPADILHSKKIHHFTPFNVDHPGEME</sequence>
<dbReference type="EMBL" id="VSSQ01033889">
    <property type="protein sequence ID" value="MPM85635.1"/>
    <property type="molecule type" value="Genomic_DNA"/>
</dbReference>
<evidence type="ECO:0000313" key="1">
    <source>
        <dbReference type="EMBL" id="MPM85635.1"/>
    </source>
</evidence>